<dbReference type="InterPro" id="IPR036065">
    <property type="entry name" value="BolA-like_sf"/>
</dbReference>
<dbReference type="GO" id="GO:0016887">
    <property type="term" value="F:ATP hydrolysis activity"/>
    <property type="evidence" value="ECO:0007669"/>
    <property type="project" value="InterPro"/>
</dbReference>
<dbReference type="Pfam" id="PF00004">
    <property type="entry name" value="AAA"/>
    <property type="match status" value="1"/>
</dbReference>
<sequence>MAAAVTAAPTCLADGCCCCEDIPLVRSILALHQQLMSGLILSDEGRSLLGEADEKLASLPGAPPATATAAAPRLAADSTEERLEEVNGSIPPYEHQIIQAHFEEYADTAVQRDVSTNLTPRHQEMIDDGLGVHPRGIEPTPFPISDDALHERLTILEEAVAGAMLGSHDYQLAPTPAAAGSGGNIADETASGEKERLSSMREEFSEFRVRSELCMEDLANAIEENKRDIAQLHAGIEECRHLVGHSPNRIHRGSSRAETGHRSVGGVEDKLDEGTDSEEQIADGEPTGREETLEETCEVGRPVGGGRGDKNSKGQLHLGDRLHSAESNWAAALSEPPATNSAMLLASELQGVAKQISDLEGIVCNLARGVARLAQVVGVFPRLQESQHDDEVDVDVELLQWQDCANNMAVRVGKTWQVRSQGRARSVLEALALKPDSTLLRSLPISQEQIEAQLERLHKDEENWTNDAGTREHGSTKRRGGAMGFGRFMVTLRMVREKRASTASCGGDVHQPTFRPIGCPDTFRQNSTASVSPLRRRLQRLQQKPLMPKRRPPDKGSFPLDHFNQCKQIHDKYLKCLRKHKNDNRSCRFLAKEYLQCRMDHGLMAPEPMERLGFTPEDDRAHKPRDVRADTVREDKGWLAGRELLEARGWVRPRMFGGGVWGGNKLDNRNKLESLLRATLGATSTKVEDVSGGCGSSYRVEVQSPKFVGLPRIKQHQMVNEALKDEIKKWHAITIITKPTPRIVPVFLTSCMVSSETPAEQGDKVASDSSASSRESTEGKSSSNKGDDPENGRPSGSVDGRYTGAADNASNASLGATRGRPSLERQSGIRYIPLGIRHDTFEVERHQRLLKTKFCRYGPNCEFARKGQCFFVHSPQELKYRPPKPIGYPVRPRGSQYDEYDDFYYGEAENDYYFDNQYYGQGQDVSSPDYERSGINNEPERDRKATPNTTTEPALIAMELAVQIRDFATTPERLQLLIQAMGVLASSEATDENGGDAVANVALTLAASLGVPSPTPSNANTHRPTVSPSQVEGHPAALPEEVKRKFKMSPEIAGSAETDVPGGSCAQHIVIFIVATVQEVAANNWLLQCSSCVDQSMFGDISLKSDVQPANHTKLYEQLRKMQLRVYTHTEREFFNKFFATRQLGLIAQELQAIMPEAVSLLPERRWTSLNGTQARTKNVYMVREAHLLMTALGALQELAARHEHVAGDYWDRVSKWSSEMKKINEDMSRVNDEQIRQSEKVQGLNTKVHVVNHDIHRLETAVEQTDTRGKKQEFEVDRLKEDHRHLTSRMDDKMEVLMKAMVKSEEAMVREREGLNRKLETESERSKRSLDDLKDSMRALRSLHYSLSFLVEDYRQEAVERGEGVSRNVEELQERLSRVNSSLEEYGELYQRRSAELSSEIEDDRRRLASLESNVTELWKAMEKQASEDLLQITKHAELELEATMAKIRLEKMRLEMERSNMERQQELQKKADEHQDDLHRRRVAAESDRREAHDAKMVEMQEESQLRQQKASHDLEMERLNRTVDAERAKAEAEAQKEIELTRVREEARLRDRRENEDVNLREMEAKAKHDLEAMEIRAREDRETTLQNIRESVHQARESISWFFSSPTQVLRTIGFLAGCAASIYFTREMAMLARDQLNKRLGKPSLLRRTSRKSLAHDVRDWIFNRGAPSRVFSDVVLRPDHLFTIKRLADATRTAKQRGQPLLHCMFYGPPGTGKTMTAERFAEYSGLEYAIMCGADVAPLNEMAVTELHNLFDWVKKSRRGVLLFIDEADAFLGARTAGMGEHMRNALTTMLYHTGTPSSQFMLVLATNRPGDLDAAVLDRIDESVEFGLPDTIERHMLCRMYYEKYVVTPMKRPRLSKLHVSRPSSPLLKPASVTVVKRGGSAAAGARKTASVRRRSRPHVEEGNPEESRGPHRGHSDATVDDDCLYDVAEKLSGFSGREIAKLFMSLQTHIYSLGIETIEEVRESVLKDVADSKLTEHSQTVEMMDNGYKYRGSRC</sequence>
<dbReference type="GO" id="GO:0005524">
    <property type="term" value="F:ATP binding"/>
    <property type="evidence" value="ECO:0007669"/>
    <property type="project" value="UniProtKB-KW"/>
</dbReference>
<dbReference type="GO" id="GO:0008270">
    <property type="term" value="F:zinc ion binding"/>
    <property type="evidence" value="ECO:0007669"/>
    <property type="project" value="TreeGrafter"/>
</dbReference>
<evidence type="ECO:0000256" key="6">
    <source>
        <dbReference type="ARBA" id="ARBA00023054"/>
    </source>
</evidence>
<dbReference type="Pfam" id="PF01722">
    <property type="entry name" value="BolA"/>
    <property type="match status" value="1"/>
</dbReference>
<comment type="caution">
    <text evidence="13">The sequence shown here is derived from an EMBL/GenBank/DDBJ whole genome shotgun (WGS) entry which is preliminary data.</text>
</comment>
<dbReference type="Pfam" id="PF13884">
    <property type="entry name" value="Peptidase_S74"/>
    <property type="match status" value="1"/>
</dbReference>
<evidence type="ECO:0000256" key="3">
    <source>
        <dbReference type="ARBA" id="ARBA00022741"/>
    </source>
</evidence>
<dbReference type="InterPro" id="IPR030392">
    <property type="entry name" value="S74_ICA"/>
</dbReference>
<keyword evidence="6 10" id="KW-0175">Coiled coil</keyword>
<proteinExistence type="predicted"/>
<feature type="region of interest" description="Disordered" evidence="11">
    <location>
        <begin position="463"/>
        <end position="482"/>
    </location>
</feature>
<feature type="compositionally biased region" description="Low complexity" evidence="11">
    <location>
        <begin position="767"/>
        <end position="783"/>
    </location>
</feature>
<keyword evidence="4" id="KW-0999">Mitochondrion inner membrane</keyword>
<dbReference type="GO" id="GO:0042645">
    <property type="term" value="C:mitochondrial nucleoid"/>
    <property type="evidence" value="ECO:0007669"/>
    <property type="project" value="UniProtKB-SubCell"/>
</dbReference>
<evidence type="ECO:0000256" key="7">
    <source>
        <dbReference type="ARBA" id="ARBA00023128"/>
    </source>
</evidence>
<evidence type="ECO:0000256" key="1">
    <source>
        <dbReference type="ARBA" id="ARBA00004273"/>
    </source>
</evidence>
<feature type="region of interest" description="Disordered" evidence="11">
    <location>
        <begin position="923"/>
        <end position="950"/>
    </location>
</feature>
<feature type="coiled-coil region" evidence="10">
    <location>
        <begin position="1505"/>
        <end position="1569"/>
    </location>
</feature>
<dbReference type="SMART" id="SM00382">
    <property type="entry name" value="AAA"/>
    <property type="match status" value="1"/>
</dbReference>
<keyword evidence="9" id="KW-1135">Mitochondrion nucleoid</keyword>
<evidence type="ECO:0000259" key="12">
    <source>
        <dbReference type="SMART" id="SM00382"/>
    </source>
</evidence>
<accession>A0A7J6MII6</accession>
<evidence type="ECO:0000256" key="4">
    <source>
        <dbReference type="ARBA" id="ARBA00022792"/>
    </source>
</evidence>
<evidence type="ECO:0000256" key="8">
    <source>
        <dbReference type="ARBA" id="ARBA00023136"/>
    </source>
</evidence>
<comment type="subcellular location">
    <subcellularLocation>
        <location evidence="1">Mitochondrion inner membrane</location>
    </subcellularLocation>
    <subcellularLocation>
        <location evidence="2">Mitochondrion matrix</location>
        <location evidence="2">Mitochondrion nucleoid</location>
    </subcellularLocation>
</comment>
<dbReference type="Pfam" id="PF12037">
    <property type="entry name" value="ATAD3_N"/>
    <property type="match status" value="1"/>
</dbReference>
<keyword evidence="3" id="KW-0547">Nucleotide-binding</keyword>
<evidence type="ECO:0000256" key="2">
    <source>
        <dbReference type="ARBA" id="ARBA00004436"/>
    </source>
</evidence>
<dbReference type="Gene3D" id="3.40.50.300">
    <property type="entry name" value="P-loop containing nucleotide triphosphate hydrolases"/>
    <property type="match status" value="1"/>
</dbReference>
<dbReference type="Gene3D" id="3.30.300.90">
    <property type="entry name" value="BolA-like"/>
    <property type="match status" value="1"/>
</dbReference>
<reference evidence="13 14" key="1">
    <citation type="submission" date="2020-04" db="EMBL/GenBank/DDBJ databases">
        <title>Perkinsus olseni comparative genomics.</title>
        <authorList>
            <person name="Bogema D.R."/>
        </authorList>
    </citation>
    <scope>NUCLEOTIDE SEQUENCE [LARGE SCALE GENOMIC DNA]</scope>
    <source>
        <strain evidence="13">ATCC PRA-31</strain>
    </source>
</reference>
<keyword evidence="7" id="KW-0496">Mitochondrion</keyword>
<dbReference type="InterPro" id="IPR002634">
    <property type="entry name" value="BolA"/>
</dbReference>
<feature type="compositionally biased region" description="Basic and acidic residues" evidence="11">
    <location>
        <begin position="1906"/>
        <end position="1926"/>
    </location>
</feature>
<dbReference type="PANTHER" id="PTHR23075:SF0">
    <property type="entry name" value="ATPASE FAMILY AAA DOMAIN-CONTAINING PROTEIN 3"/>
    <property type="match status" value="1"/>
</dbReference>
<evidence type="ECO:0000256" key="10">
    <source>
        <dbReference type="SAM" id="Coils"/>
    </source>
</evidence>
<feature type="region of interest" description="Disordered" evidence="11">
    <location>
        <begin position="1012"/>
        <end position="1034"/>
    </location>
</feature>
<gene>
    <name evidence="13" type="primary">ATAD3A</name>
    <name evidence="13" type="ORF">FOL46_000393</name>
</gene>
<dbReference type="InterPro" id="IPR003959">
    <property type="entry name" value="ATPase_AAA_core"/>
</dbReference>
<evidence type="ECO:0000256" key="5">
    <source>
        <dbReference type="ARBA" id="ARBA00022840"/>
    </source>
</evidence>
<feature type="region of interest" description="Disordered" evidence="11">
    <location>
        <begin position="246"/>
        <end position="315"/>
    </location>
</feature>
<dbReference type="GO" id="GO:0005743">
    <property type="term" value="C:mitochondrial inner membrane"/>
    <property type="evidence" value="ECO:0007669"/>
    <property type="project" value="UniProtKB-SubCell"/>
</dbReference>
<keyword evidence="5" id="KW-0067">ATP-binding</keyword>
<feature type="region of interest" description="Disordered" evidence="11">
    <location>
        <begin position="176"/>
        <end position="197"/>
    </location>
</feature>
<evidence type="ECO:0000256" key="9">
    <source>
        <dbReference type="ARBA" id="ARBA00023271"/>
    </source>
</evidence>
<evidence type="ECO:0000313" key="13">
    <source>
        <dbReference type="EMBL" id="KAF4671227.1"/>
    </source>
</evidence>
<dbReference type="GO" id="GO:0007005">
    <property type="term" value="P:mitochondrion organization"/>
    <property type="evidence" value="ECO:0007669"/>
    <property type="project" value="TreeGrafter"/>
</dbReference>
<keyword evidence="8" id="KW-0472">Membrane</keyword>
<dbReference type="PANTHER" id="PTHR23075">
    <property type="entry name" value="PUTATIVE ATP-ASE"/>
    <property type="match status" value="1"/>
</dbReference>
<dbReference type="Proteomes" id="UP000572268">
    <property type="component" value="Unassembled WGS sequence"/>
</dbReference>
<protein>
    <submittedName>
        <fullName evidence="13">ATPase AAA domaincontaining protein</fullName>
    </submittedName>
</protein>
<feature type="region of interest" description="Disordered" evidence="11">
    <location>
        <begin position="541"/>
        <end position="560"/>
    </location>
</feature>
<feature type="region of interest" description="Disordered" evidence="11">
    <location>
        <begin position="1309"/>
        <end position="1331"/>
    </location>
</feature>
<feature type="compositionally biased region" description="Low complexity" evidence="11">
    <location>
        <begin position="1886"/>
        <end position="1897"/>
    </location>
</feature>
<feature type="compositionally biased region" description="Polar residues" evidence="11">
    <location>
        <begin position="1016"/>
        <end position="1030"/>
    </location>
</feature>
<feature type="region of interest" description="Disordered" evidence="11">
    <location>
        <begin position="517"/>
        <end position="536"/>
    </location>
</feature>
<dbReference type="InterPro" id="IPR027417">
    <property type="entry name" value="P-loop_NTPase"/>
</dbReference>
<evidence type="ECO:0000256" key="11">
    <source>
        <dbReference type="SAM" id="MobiDB-lite"/>
    </source>
</evidence>
<dbReference type="SUPFAM" id="SSF52540">
    <property type="entry name" value="P-loop containing nucleoside triphosphate hydrolases"/>
    <property type="match status" value="1"/>
</dbReference>
<feature type="region of interest" description="Disordered" evidence="11">
    <location>
        <begin position="1463"/>
        <end position="1494"/>
    </location>
</feature>
<organism evidence="13 14">
    <name type="scientific">Perkinsus olseni</name>
    <name type="common">Perkinsus atlanticus</name>
    <dbReference type="NCBI Taxonomy" id="32597"/>
    <lineage>
        <taxon>Eukaryota</taxon>
        <taxon>Sar</taxon>
        <taxon>Alveolata</taxon>
        <taxon>Perkinsozoa</taxon>
        <taxon>Perkinsea</taxon>
        <taxon>Perkinsida</taxon>
        <taxon>Perkinsidae</taxon>
        <taxon>Perkinsus</taxon>
    </lineage>
</organism>
<feature type="domain" description="AAA+ ATPase" evidence="12">
    <location>
        <begin position="1706"/>
        <end position="1838"/>
    </location>
</feature>
<name>A0A7J6MII6_PEROL</name>
<dbReference type="SUPFAM" id="SSF82657">
    <property type="entry name" value="BolA-like"/>
    <property type="match status" value="1"/>
</dbReference>
<evidence type="ECO:0000313" key="14">
    <source>
        <dbReference type="Proteomes" id="UP000572268"/>
    </source>
</evidence>
<feature type="region of interest" description="Disordered" evidence="11">
    <location>
        <begin position="1886"/>
        <end position="1926"/>
    </location>
</feature>
<dbReference type="EMBL" id="JABANN010000108">
    <property type="protein sequence ID" value="KAF4671227.1"/>
    <property type="molecule type" value="Genomic_DNA"/>
</dbReference>
<dbReference type="InterPro" id="IPR003593">
    <property type="entry name" value="AAA+_ATPase"/>
</dbReference>
<dbReference type="PROSITE" id="PS51808">
    <property type="entry name" value="CHCH"/>
    <property type="match status" value="1"/>
</dbReference>
<dbReference type="InterPro" id="IPR021911">
    <property type="entry name" value="ATAD3_N"/>
</dbReference>
<feature type="region of interest" description="Disordered" evidence="11">
    <location>
        <begin position="757"/>
        <end position="822"/>
    </location>
</feature>